<dbReference type="InterPro" id="IPR036237">
    <property type="entry name" value="Xyl_isomerase-like_sf"/>
</dbReference>
<evidence type="ECO:0008006" key="3">
    <source>
        <dbReference type="Google" id="ProtNLM"/>
    </source>
</evidence>
<comment type="caution">
    <text evidence="1">The sequence shown here is derived from an EMBL/GenBank/DDBJ whole genome shotgun (WGS) entry which is preliminary data.</text>
</comment>
<gene>
    <name evidence="1" type="ORF">XM47_08880</name>
</gene>
<organism evidence="1 2">
    <name type="scientific">Catenovulum maritimum</name>
    <dbReference type="NCBI Taxonomy" id="1513271"/>
    <lineage>
        <taxon>Bacteria</taxon>
        <taxon>Pseudomonadati</taxon>
        <taxon>Pseudomonadota</taxon>
        <taxon>Gammaproteobacteria</taxon>
        <taxon>Alteromonadales</taxon>
        <taxon>Alteromonadaceae</taxon>
        <taxon>Catenovulum</taxon>
    </lineage>
</organism>
<reference evidence="1 2" key="1">
    <citation type="submission" date="2015-04" db="EMBL/GenBank/DDBJ databases">
        <title>Draft Genome Sequence of the Novel Agar-Digesting Marine Bacterium Q1.</title>
        <authorList>
            <person name="Li Y."/>
            <person name="Li D."/>
            <person name="Chen G."/>
            <person name="Du Z."/>
        </authorList>
    </citation>
    <scope>NUCLEOTIDE SEQUENCE [LARGE SCALE GENOMIC DNA]</scope>
    <source>
        <strain evidence="1 2">Q1</strain>
    </source>
</reference>
<dbReference type="SUPFAM" id="SSF51658">
    <property type="entry name" value="Xylose isomerase-like"/>
    <property type="match status" value="1"/>
</dbReference>
<sequence length="407" mass="46038">MKTEFYSANQLTYCSNVHPGESLDAVIDNIQTKFVKVKNARQLSSMHSGLWLANKAAKSLIDEPDKLSLFQQVLKHNGVELTSLNGFPFGDFHQAVVKNKVYLPDWSETSRLDYSKNLAKILALCMPKAQLKGAISTLPFGYASLWNTRKQAKATEQLIELIKYLIELEEKTGKQIQFGIEMEPDCVFEKTSQLVDYFKHDLLPAAAIAGYSKHQVLRYIGCCYDTCHQAVLNEDILISLEQISQLGIEIVKIQISNAVAADIKNTEQIEQLNQLFSDPKFLHQTKITSKASPQESSTALADLSKSELEQFLQQNQNQAFSARIHYHIPINQDSFPYGFISSTQDAIKQCLSFLVNNPDCRPFLEVETYTWLNFIDASIKLDTQLISGLTQELTWLENTLSELKLLK</sequence>
<protein>
    <recommendedName>
        <fullName evidence="3">Xylose isomerase-like TIM barrel domain-containing protein</fullName>
    </recommendedName>
</protein>
<dbReference type="NCBIfam" id="NF035939">
    <property type="entry name" value="TIM_EboE"/>
    <property type="match status" value="1"/>
</dbReference>
<dbReference type="OrthoDB" id="9785907at2"/>
<dbReference type="Proteomes" id="UP000037600">
    <property type="component" value="Unassembled WGS sequence"/>
</dbReference>
<proteinExistence type="predicted"/>
<dbReference type="AlphaFoldDB" id="A0A0J8GRV0"/>
<dbReference type="STRING" id="1513271.XM47_08880"/>
<evidence type="ECO:0000313" key="1">
    <source>
        <dbReference type="EMBL" id="KMT65457.1"/>
    </source>
</evidence>
<name>A0A0J8GRV0_9ALTE</name>
<dbReference type="Gene3D" id="3.20.20.150">
    <property type="entry name" value="Divalent-metal-dependent TIM barrel enzymes"/>
    <property type="match status" value="1"/>
</dbReference>
<dbReference type="EMBL" id="LAZL01000011">
    <property type="protein sequence ID" value="KMT65457.1"/>
    <property type="molecule type" value="Genomic_DNA"/>
</dbReference>
<evidence type="ECO:0000313" key="2">
    <source>
        <dbReference type="Proteomes" id="UP000037600"/>
    </source>
</evidence>
<keyword evidence="2" id="KW-1185">Reference proteome</keyword>
<accession>A0A0J8GRV0</accession>
<dbReference type="RefSeq" id="WP_048691737.1">
    <property type="nucleotide sequence ID" value="NZ_KQ130488.1"/>
</dbReference>